<evidence type="ECO:0000256" key="5">
    <source>
        <dbReference type="ARBA" id="ARBA00022989"/>
    </source>
</evidence>
<dbReference type="GO" id="GO:0032153">
    <property type="term" value="C:cell division site"/>
    <property type="evidence" value="ECO:0007669"/>
    <property type="project" value="TreeGrafter"/>
</dbReference>
<accession>A0A1F6TM63</accession>
<keyword evidence="6 9" id="KW-0472">Membrane</keyword>
<protein>
    <recommendedName>
        <fullName evidence="8">Cell division protein ZipA</fullName>
    </recommendedName>
</protein>
<feature type="transmembrane region" description="Helical" evidence="11">
    <location>
        <begin position="6"/>
        <end position="23"/>
    </location>
</feature>
<name>A0A1F6TM63_9PROT</name>
<dbReference type="SUPFAM" id="SSF64383">
    <property type="entry name" value="Cell-division protein ZipA, C-terminal domain"/>
    <property type="match status" value="1"/>
</dbReference>
<feature type="region of interest" description="Disordered" evidence="10">
    <location>
        <begin position="50"/>
        <end position="80"/>
    </location>
</feature>
<dbReference type="InterPro" id="IPR036765">
    <property type="entry name" value="ZipA_FtsZ-bd_C_sf"/>
</dbReference>
<comment type="function">
    <text evidence="8">Essential cell division protein that stabilizes the FtsZ protofilaments by cross-linking them and that serves as a cytoplasmic membrane anchor for the Z ring. Also required for the recruitment to the septal ring of downstream cell division proteins.</text>
</comment>
<evidence type="ECO:0000256" key="7">
    <source>
        <dbReference type="ARBA" id="ARBA00023306"/>
    </source>
</evidence>
<evidence type="ECO:0000256" key="8">
    <source>
        <dbReference type="RuleBase" id="RU003612"/>
    </source>
</evidence>
<dbReference type="AlphaFoldDB" id="A0A1F6TM63"/>
<keyword evidence="2 9" id="KW-0997">Cell inner membrane</keyword>
<keyword evidence="4 9" id="KW-0812">Transmembrane</keyword>
<comment type="subcellular location">
    <subcellularLocation>
        <location evidence="9">Cell inner membrane</location>
        <topology evidence="9">Single-pass type I membrane protein</topology>
    </subcellularLocation>
</comment>
<dbReference type="SMART" id="SM00771">
    <property type="entry name" value="ZipA_C"/>
    <property type="match status" value="1"/>
</dbReference>
<keyword evidence="7 8" id="KW-0131">Cell cycle</keyword>
<dbReference type="GO" id="GO:0000917">
    <property type="term" value="P:division septum assembly"/>
    <property type="evidence" value="ECO:0007669"/>
    <property type="project" value="TreeGrafter"/>
</dbReference>
<evidence type="ECO:0000256" key="9">
    <source>
        <dbReference type="RuleBase" id="RU003613"/>
    </source>
</evidence>
<keyword evidence="3 8" id="KW-0132">Cell division</keyword>
<dbReference type="PANTHER" id="PTHR38685:SF1">
    <property type="entry name" value="CELL DIVISION PROTEIN ZIPA"/>
    <property type="match status" value="1"/>
</dbReference>
<organism evidence="13 14">
    <name type="scientific">Candidatus Muproteobacteria bacterium RBG_16_65_34</name>
    <dbReference type="NCBI Taxonomy" id="1817760"/>
    <lineage>
        <taxon>Bacteria</taxon>
        <taxon>Pseudomonadati</taxon>
        <taxon>Pseudomonadota</taxon>
        <taxon>Candidatus Muproteobacteria</taxon>
    </lineage>
</organism>
<proteinExistence type="inferred from homology"/>
<dbReference type="Gene3D" id="3.30.1400.10">
    <property type="entry name" value="ZipA, C-terminal FtsZ-binding domain"/>
    <property type="match status" value="1"/>
</dbReference>
<evidence type="ECO:0000256" key="2">
    <source>
        <dbReference type="ARBA" id="ARBA00022519"/>
    </source>
</evidence>
<evidence type="ECO:0000313" key="14">
    <source>
        <dbReference type="Proteomes" id="UP000178885"/>
    </source>
</evidence>
<dbReference type="GO" id="GO:0005886">
    <property type="term" value="C:plasma membrane"/>
    <property type="evidence" value="ECO:0007669"/>
    <property type="project" value="UniProtKB-SubCell"/>
</dbReference>
<sequence>MDLQYVLLLIGTVIVAVIAFNALDKARLMRHLRRGAAVLRPRIAARAPLSGLDINPPPTATSDKRHLSPDAATAARPKTPEQTLRAELETIEEMATMPLRLRTVSEERTREAKPDERLDFILNLPGELEAPRNLALGIFKQHEYELEKPRKLFGQRHRSGLWTELARDPEHTLYGELALAIQMVDRSGPIGESELNAFAQIGLKLADALHRPTKFATSFEQALARAREIQAFCEAYDVIAGVNVAAREGQAFKGRAIELAARKAGMQLGAMNIFQLKNEISPGCSHLFSLANLYEPGAFDPAQWDTFETGGLALFMSVPCAHHPPAVFDKMIDAARGLCEALGGGLFDQDMRPLTREGLAVIRGQIEIIEDKMRAFGIVPGEETALKLFGENAAAGK</sequence>
<evidence type="ECO:0000256" key="10">
    <source>
        <dbReference type="SAM" id="MobiDB-lite"/>
    </source>
</evidence>
<comment type="caution">
    <text evidence="13">The sequence shown here is derived from an EMBL/GenBank/DDBJ whole genome shotgun (WGS) entry which is preliminary data.</text>
</comment>
<reference evidence="13 14" key="1">
    <citation type="journal article" date="2016" name="Nat. Commun.">
        <title>Thousands of microbial genomes shed light on interconnected biogeochemical processes in an aquifer system.</title>
        <authorList>
            <person name="Anantharaman K."/>
            <person name="Brown C.T."/>
            <person name="Hug L.A."/>
            <person name="Sharon I."/>
            <person name="Castelle C.J."/>
            <person name="Probst A.J."/>
            <person name="Thomas B.C."/>
            <person name="Singh A."/>
            <person name="Wilkins M.J."/>
            <person name="Karaoz U."/>
            <person name="Brodie E.L."/>
            <person name="Williams K.H."/>
            <person name="Hubbard S.S."/>
            <person name="Banfield J.F."/>
        </authorList>
    </citation>
    <scope>NUCLEOTIDE SEQUENCE [LARGE SCALE GENOMIC DNA]</scope>
</reference>
<dbReference type="InterPro" id="IPR007449">
    <property type="entry name" value="ZipA_FtsZ-bd_C"/>
</dbReference>
<dbReference type="Proteomes" id="UP000178885">
    <property type="component" value="Unassembled WGS sequence"/>
</dbReference>
<feature type="domain" description="ZipA C-terminal FtsZ-binding" evidence="12">
    <location>
        <begin position="236"/>
        <end position="366"/>
    </location>
</feature>
<evidence type="ECO:0000256" key="11">
    <source>
        <dbReference type="SAM" id="Phobius"/>
    </source>
</evidence>
<dbReference type="EMBL" id="MFSU01000088">
    <property type="protein sequence ID" value="OGI46237.1"/>
    <property type="molecule type" value="Genomic_DNA"/>
</dbReference>
<evidence type="ECO:0000256" key="4">
    <source>
        <dbReference type="ARBA" id="ARBA00022692"/>
    </source>
</evidence>
<keyword evidence="1 9" id="KW-1003">Cell membrane</keyword>
<gene>
    <name evidence="13" type="ORF">A2151_02775</name>
</gene>
<dbReference type="Pfam" id="PF04354">
    <property type="entry name" value="ZipA_C"/>
    <property type="match status" value="1"/>
</dbReference>
<evidence type="ECO:0000256" key="6">
    <source>
        <dbReference type="ARBA" id="ARBA00023136"/>
    </source>
</evidence>
<comment type="similarity">
    <text evidence="8">Belongs to the ZipA family.</text>
</comment>
<evidence type="ECO:0000313" key="13">
    <source>
        <dbReference type="EMBL" id="OGI46237.1"/>
    </source>
</evidence>
<dbReference type="InterPro" id="IPR011919">
    <property type="entry name" value="Cell_div_ZipA"/>
</dbReference>
<dbReference type="PANTHER" id="PTHR38685">
    <property type="entry name" value="CELL DIVISION PROTEIN ZIPA"/>
    <property type="match status" value="1"/>
</dbReference>
<evidence type="ECO:0000256" key="1">
    <source>
        <dbReference type="ARBA" id="ARBA00022475"/>
    </source>
</evidence>
<keyword evidence="5 11" id="KW-1133">Transmembrane helix</keyword>
<evidence type="ECO:0000259" key="12">
    <source>
        <dbReference type="SMART" id="SM00771"/>
    </source>
</evidence>
<dbReference type="STRING" id="1817760.A2151_02775"/>
<evidence type="ECO:0000256" key="3">
    <source>
        <dbReference type="ARBA" id="ARBA00022618"/>
    </source>
</evidence>